<evidence type="ECO:0000313" key="3">
    <source>
        <dbReference type="EMBL" id="GIM87980.1"/>
    </source>
</evidence>
<reference evidence="3 4" key="1">
    <citation type="submission" date="2021-03" db="EMBL/GenBank/DDBJ databases">
        <title>Whole genome shotgun sequence of Salinispora arenicola NBRC 105043.</title>
        <authorList>
            <person name="Komaki H."/>
            <person name="Tamura T."/>
        </authorList>
    </citation>
    <scope>NUCLEOTIDE SEQUENCE [LARGE SCALE GENOMIC DNA]</scope>
    <source>
        <strain evidence="3 4">NBRC 105043</strain>
    </source>
</reference>
<dbReference type="InterPro" id="IPR051340">
    <property type="entry name" value="Haloalkane_dehalogenase"/>
</dbReference>
<evidence type="ECO:0000259" key="2">
    <source>
        <dbReference type="Pfam" id="PF00561"/>
    </source>
</evidence>
<keyword evidence="4" id="KW-1185">Reference proteome</keyword>
<name>A0ABQ4JYG9_SALAC</name>
<dbReference type="EMBL" id="BOQM01000053">
    <property type="protein sequence ID" value="GIM87980.1"/>
    <property type="molecule type" value="Genomic_DNA"/>
</dbReference>
<dbReference type="PRINTS" id="PR00111">
    <property type="entry name" value="ABHYDROLASE"/>
</dbReference>
<dbReference type="SUPFAM" id="SSF53474">
    <property type="entry name" value="alpha/beta-Hydrolases"/>
    <property type="match status" value="1"/>
</dbReference>
<dbReference type="InterPro" id="IPR029058">
    <property type="entry name" value="AB_hydrolase_fold"/>
</dbReference>
<dbReference type="Gene3D" id="3.40.50.1820">
    <property type="entry name" value="alpha/beta hydrolase"/>
    <property type="match status" value="1"/>
</dbReference>
<dbReference type="Pfam" id="PF00561">
    <property type="entry name" value="Abhydrolase_1"/>
    <property type="match status" value="1"/>
</dbReference>
<proteinExistence type="predicted"/>
<gene>
    <name evidence="3" type="ORF">Sar04_47160</name>
</gene>
<keyword evidence="1" id="KW-0378">Hydrolase</keyword>
<dbReference type="PANTHER" id="PTHR42977:SF3">
    <property type="entry name" value="AB HYDROLASE-1 DOMAIN-CONTAINING PROTEIN"/>
    <property type="match status" value="1"/>
</dbReference>
<protein>
    <recommendedName>
        <fullName evidence="2">AB hydrolase-1 domain-containing protein</fullName>
    </recommendedName>
</protein>
<feature type="domain" description="AB hydrolase-1" evidence="2">
    <location>
        <begin position="104"/>
        <end position="211"/>
    </location>
</feature>
<dbReference type="Proteomes" id="UP000677457">
    <property type="component" value="Unassembled WGS sequence"/>
</dbReference>
<organism evidence="3 4">
    <name type="scientific">Salinispora arenicola</name>
    <dbReference type="NCBI Taxonomy" id="168697"/>
    <lineage>
        <taxon>Bacteria</taxon>
        <taxon>Bacillati</taxon>
        <taxon>Actinomycetota</taxon>
        <taxon>Actinomycetes</taxon>
        <taxon>Micromonosporales</taxon>
        <taxon>Micromonosporaceae</taxon>
        <taxon>Salinispora</taxon>
    </lineage>
</organism>
<accession>A0ABQ4JYG9</accession>
<evidence type="ECO:0000313" key="4">
    <source>
        <dbReference type="Proteomes" id="UP000677457"/>
    </source>
</evidence>
<sequence length="425" mass="47178">MEQVTPHRLMMIGREIWEIVVTGVSRKLSVRLLAVSAVVSLAALAGCTDGDVPKRESSASAEWERPFQVAETVYPFQSKVYRWRGFAYHYVDVLPRGGEAPKGTVLAVHGNGTWSMIYRKIVDPLSAAGFRVILTDQFGFGLSDKPDVDDFDYLPSSHTEVLQDFIADLALEDLYLVLQDWGGPIGLAAGTATPEKVRGLVLMNTWAWRLDDIEEGQTAFMHAVHDRGRHAQLEPEFYTQGELVRRGGIGVAERNAPEGSTEYTALRDAMWGPYLTPEPPHDLRYPEVTEPVHISAMATVADGAFLHQLDEDMAALHSKPTFFAFGDDTAFGPYKVDLAILGGERKLCMPGYHPETEEVTARTNCVDDETGAAYWYPLERFLADWDSDKVVGQWRDSTHGHWVQDEAPSVVVEAVKSVHSAATQQ</sequence>
<evidence type="ECO:0000256" key="1">
    <source>
        <dbReference type="ARBA" id="ARBA00022801"/>
    </source>
</evidence>
<comment type="caution">
    <text evidence="3">The sequence shown here is derived from an EMBL/GenBank/DDBJ whole genome shotgun (WGS) entry which is preliminary data.</text>
</comment>
<dbReference type="InterPro" id="IPR000073">
    <property type="entry name" value="AB_hydrolase_1"/>
</dbReference>
<dbReference type="PANTHER" id="PTHR42977">
    <property type="entry name" value="HYDROLASE-RELATED"/>
    <property type="match status" value="1"/>
</dbReference>